<dbReference type="HAMAP" id="MF_00087">
    <property type="entry name" value="Glu_tRNA_reductase"/>
    <property type="match status" value="1"/>
</dbReference>
<dbReference type="UniPathway" id="UPA00251">
    <property type="reaction ID" value="UER00316"/>
</dbReference>
<evidence type="ECO:0000256" key="9">
    <source>
        <dbReference type="HAMAP-Rule" id="MF_00087"/>
    </source>
</evidence>
<evidence type="ECO:0000256" key="12">
    <source>
        <dbReference type="PIRSR" id="PIRSR000445-3"/>
    </source>
</evidence>
<dbReference type="InterPro" id="IPR036343">
    <property type="entry name" value="GluRdtase_N_sf"/>
</dbReference>
<dbReference type="Pfam" id="PF01488">
    <property type="entry name" value="Shikimate_DH"/>
    <property type="match status" value="1"/>
</dbReference>
<feature type="active site" description="Nucleophile" evidence="9 10">
    <location>
        <position position="51"/>
    </location>
</feature>
<comment type="function">
    <text evidence="9">Catalyzes the NADPH-dependent reduction of glutamyl-tRNA(Glu) to glutamate 1-semialdehyde (GSA).</text>
</comment>
<evidence type="ECO:0000256" key="6">
    <source>
        <dbReference type="ARBA" id="ARBA00023244"/>
    </source>
</evidence>
<evidence type="ECO:0000256" key="4">
    <source>
        <dbReference type="ARBA" id="ARBA00022857"/>
    </source>
</evidence>
<feature type="binding site" evidence="9 11">
    <location>
        <begin position="113"/>
        <end position="115"/>
    </location>
    <ligand>
        <name>substrate</name>
    </ligand>
</feature>
<comment type="catalytic activity">
    <reaction evidence="7 9">
        <text>(S)-4-amino-5-oxopentanoate + tRNA(Glu) + NADP(+) = L-glutamyl-tRNA(Glu) + NADPH + H(+)</text>
        <dbReference type="Rhea" id="RHEA:12344"/>
        <dbReference type="Rhea" id="RHEA-COMP:9663"/>
        <dbReference type="Rhea" id="RHEA-COMP:9680"/>
        <dbReference type="ChEBI" id="CHEBI:15378"/>
        <dbReference type="ChEBI" id="CHEBI:57501"/>
        <dbReference type="ChEBI" id="CHEBI:57783"/>
        <dbReference type="ChEBI" id="CHEBI:58349"/>
        <dbReference type="ChEBI" id="CHEBI:78442"/>
        <dbReference type="ChEBI" id="CHEBI:78520"/>
        <dbReference type="EC" id="1.2.1.70"/>
    </reaction>
</comment>
<evidence type="ECO:0000256" key="8">
    <source>
        <dbReference type="ARBA" id="ARBA00068659"/>
    </source>
</evidence>
<dbReference type="Gene3D" id="3.40.50.720">
    <property type="entry name" value="NAD(P)-binding Rossmann-like Domain"/>
    <property type="match status" value="1"/>
</dbReference>
<comment type="domain">
    <text evidence="9">Possesses an unusual extended V-shaped dimeric structure with each monomer consisting of three distinct domains arranged along a curved 'spinal' alpha-helix. The N-terminal catalytic domain specifically recognizes the glutamate moiety of the substrate. The second domain is the NADPH-binding domain, and the third C-terminal domain is responsible for dimerization.</text>
</comment>
<dbReference type="GO" id="GO:0050661">
    <property type="term" value="F:NADP binding"/>
    <property type="evidence" value="ECO:0007669"/>
    <property type="project" value="InterPro"/>
</dbReference>
<evidence type="ECO:0000259" key="14">
    <source>
        <dbReference type="Pfam" id="PF01488"/>
    </source>
</evidence>
<evidence type="ECO:0000256" key="1">
    <source>
        <dbReference type="ARBA" id="ARBA00005059"/>
    </source>
</evidence>
<dbReference type="EMBL" id="DSAC01000035">
    <property type="protein sequence ID" value="HHO73550.1"/>
    <property type="molecule type" value="Genomic_DNA"/>
</dbReference>
<dbReference type="Pfam" id="PF05201">
    <property type="entry name" value="GlutR_N"/>
    <property type="match status" value="1"/>
</dbReference>
<feature type="site" description="Important for activity" evidence="9 13">
    <location>
        <position position="98"/>
    </location>
</feature>
<feature type="binding site" evidence="9 11">
    <location>
        <position position="119"/>
    </location>
    <ligand>
        <name>substrate</name>
    </ligand>
</feature>
<evidence type="ECO:0000313" key="16">
    <source>
        <dbReference type="EMBL" id="HHO73550.1"/>
    </source>
</evidence>
<feature type="binding site" evidence="9 11">
    <location>
        <position position="108"/>
    </location>
    <ligand>
        <name>substrate</name>
    </ligand>
</feature>
<evidence type="ECO:0000256" key="3">
    <source>
        <dbReference type="ARBA" id="ARBA00012970"/>
    </source>
</evidence>
<feature type="domain" description="Glutamyl-tRNA reductase N-terminal" evidence="15">
    <location>
        <begin position="8"/>
        <end position="155"/>
    </location>
</feature>
<accession>A0A7C5WYH5</accession>
<protein>
    <recommendedName>
        <fullName evidence="8 9">Glutamyl-tRNA reductase</fullName>
        <shortName evidence="9">GluTR</shortName>
        <ecNumber evidence="3 9">1.2.1.70</ecNumber>
    </recommendedName>
</protein>
<comment type="pathway">
    <text evidence="1 9">Porphyrin-containing compound metabolism; protoporphyrin-IX biosynthesis; 5-aminolevulinate from L-glutamyl-tRNA(Glu): step 1/2.</text>
</comment>
<dbReference type="PANTHER" id="PTHR43013">
    <property type="entry name" value="GLUTAMYL-TRNA REDUCTASE"/>
    <property type="match status" value="1"/>
</dbReference>
<evidence type="ECO:0000256" key="2">
    <source>
        <dbReference type="ARBA" id="ARBA00005916"/>
    </source>
</evidence>
<dbReference type="NCBIfam" id="TIGR01035">
    <property type="entry name" value="hemA"/>
    <property type="match status" value="1"/>
</dbReference>
<dbReference type="InterPro" id="IPR015895">
    <property type="entry name" value="4pyrrol_synth_GluRdtase_N"/>
</dbReference>
<dbReference type="Gene3D" id="3.30.460.30">
    <property type="entry name" value="Glutamyl-tRNA reductase, N-terminal domain"/>
    <property type="match status" value="1"/>
</dbReference>
<comment type="miscellaneous">
    <text evidence="9">During catalysis, the active site Cys acts as a nucleophile attacking the alpha-carbonyl group of tRNA-bound glutamate with the formation of a thioester intermediate between enzyme and glutamate, and the concomitant release of tRNA(Glu). The thioester intermediate is finally reduced by direct hydride transfer from NADPH, to form the product GSA.</text>
</comment>
<dbReference type="FunFam" id="3.40.50.720:FF:000031">
    <property type="entry name" value="Glutamyl-tRNA reductase"/>
    <property type="match status" value="1"/>
</dbReference>
<sequence length="409" mass="46902">MDRIFAWGYNFKTAPVEIRELLACSKEELCDLLTALKSYSGVRELVILNTCNRVEAYAVAEDYHQMHLLVSAFLELKKVSPSYKKYSFFLEGKEALAHIFRVASGLDSMVVGESQIVHQFKEAFRLAKECGGLGKILNRVFEKALRTAKRVRTETGIGKNAVSVSYVAVELAKQIFGNLSKAQVLLIGAGEMAELASKYFKKLKSSIFIANRTYQRALELAKELEGNVLRYEELPDHLHKFDIVLVSTGAKGYVLTKEMVENAMKKRDYRPMFIIDISVPRNADPDIESIDQAFLYNIDDLKGIAQENLKGRLREKEKGEIIVWDEVEKFFRWLELLPIEEKIVKIKNYWADVERREPKFRRFLHLALEEIKRDPSGSEKLIKILLEEVKEDGNKARELSYVHNRADGA</sequence>
<reference evidence="16" key="1">
    <citation type="journal article" date="2020" name="mSystems">
        <title>Genome- and Community-Level Interaction Insights into Carbon Utilization and Element Cycling Functions of Hydrothermarchaeota in Hydrothermal Sediment.</title>
        <authorList>
            <person name="Zhou Z."/>
            <person name="Liu Y."/>
            <person name="Xu W."/>
            <person name="Pan J."/>
            <person name="Luo Z.H."/>
            <person name="Li M."/>
        </authorList>
    </citation>
    <scope>NUCLEOTIDE SEQUENCE [LARGE SCALE GENOMIC DNA]</scope>
    <source>
        <strain evidence="16">SpSt-114</strain>
    </source>
</reference>
<dbReference type="SUPFAM" id="SSF51735">
    <property type="entry name" value="NAD(P)-binding Rossmann-fold domains"/>
    <property type="match status" value="1"/>
</dbReference>
<gene>
    <name evidence="9" type="primary">hemA</name>
    <name evidence="16" type="ORF">ENN04_02815</name>
</gene>
<feature type="domain" description="Quinate/shikimate 5-dehydrogenase/glutamyl-tRNA reductase" evidence="14">
    <location>
        <begin position="170"/>
        <end position="304"/>
    </location>
</feature>
<dbReference type="PANTHER" id="PTHR43013:SF1">
    <property type="entry name" value="GLUTAMYL-TRNA REDUCTASE"/>
    <property type="match status" value="1"/>
</dbReference>
<evidence type="ECO:0000256" key="10">
    <source>
        <dbReference type="PIRSR" id="PIRSR000445-1"/>
    </source>
</evidence>
<evidence type="ECO:0000256" key="11">
    <source>
        <dbReference type="PIRSR" id="PIRSR000445-2"/>
    </source>
</evidence>
<name>A0A7C5WYH5_9AQUI</name>
<dbReference type="PIRSF" id="PIRSF000445">
    <property type="entry name" value="4pyrrol_synth_GluRdtase"/>
    <property type="match status" value="1"/>
</dbReference>
<keyword evidence="6 9" id="KW-0627">Porphyrin biosynthesis</keyword>
<feature type="binding site" evidence="9 12">
    <location>
        <begin position="188"/>
        <end position="193"/>
    </location>
    <ligand>
        <name>NADP(+)</name>
        <dbReference type="ChEBI" id="CHEBI:58349"/>
    </ligand>
</feature>
<organism evidence="16">
    <name type="scientific">Thermocrinis ruber</name>
    <dbReference type="NCBI Taxonomy" id="75906"/>
    <lineage>
        <taxon>Bacteria</taxon>
        <taxon>Pseudomonadati</taxon>
        <taxon>Aquificota</taxon>
        <taxon>Aquificia</taxon>
        <taxon>Aquificales</taxon>
        <taxon>Aquificaceae</taxon>
        <taxon>Thermocrinis</taxon>
    </lineage>
</organism>
<dbReference type="CDD" id="cd05213">
    <property type="entry name" value="NAD_bind_Glutamyl_tRNA_reduct"/>
    <property type="match status" value="1"/>
</dbReference>
<keyword evidence="5 9" id="KW-0560">Oxidoreductase</keyword>
<dbReference type="InterPro" id="IPR036291">
    <property type="entry name" value="NAD(P)-bd_dom_sf"/>
</dbReference>
<feature type="binding site" evidence="9 11">
    <location>
        <begin position="50"/>
        <end position="53"/>
    </location>
    <ligand>
        <name>substrate</name>
    </ligand>
</feature>
<dbReference type="FunFam" id="3.30.460.30:FF:000001">
    <property type="entry name" value="Glutamyl-tRNA reductase"/>
    <property type="match status" value="1"/>
</dbReference>
<comment type="subunit">
    <text evidence="9">Homodimer.</text>
</comment>
<proteinExistence type="inferred from homology"/>
<comment type="similarity">
    <text evidence="2 9">Belongs to the glutamyl-tRNA reductase family.</text>
</comment>
<dbReference type="EC" id="1.2.1.70" evidence="3 9"/>
<evidence type="ECO:0000256" key="13">
    <source>
        <dbReference type="PIRSR" id="PIRSR000445-4"/>
    </source>
</evidence>
<dbReference type="SUPFAM" id="SSF69742">
    <property type="entry name" value="Glutamyl tRNA-reductase catalytic, N-terminal domain"/>
    <property type="match status" value="1"/>
</dbReference>
<dbReference type="GO" id="GO:0019353">
    <property type="term" value="P:protoporphyrinogen IX biosynthetic process from glutamate"/>
    <property type="evidence" value="ECO:0007669"/>
    <property type="project" value="TreeGrafter"/>
</dbReference>
<dbReference type="InterPro" id="IPR006151">
    <property type="entry name" value="Shikm_DH/Glu-tRNA_Rdtase"/>
</dbReference>
<evidence type="ECO:0000259" key="15">
    <source>
        <dbReference type="Pfam" id="PF05201"/>
    </source>
</evidence>
<comment type="caution">
    <text evidence="16">The sequence shown here is derived from an EMBL/GenBank/DDBJ whole genome shotgun (WGS) entry which is preliminary data.</text>
</comment>
<dbReference type="InterPro" id="IPR000343">
    <property type="entry name" value="4pyrrol_synth_GluRdtase"/>
</dbReference>
<evidence type="ECO:0000256" key="5">
    <source>
        <dbReference type="ARBA" id="ARBA00023002"/>
    </source>
</evidence>
<evidence type="ECO:0000256" key="7">
    <source>
        <dbReference type="ARBA" id="ARBA00047464"/>
    </source>
</evidence>
<dbReference type="GO" id="GO:0008883">
    <property type="term" value="F:glutamyl-tRNA reductase activity"/>
    <property type="evidence" value="ECO:0007669"/>
    <property type="project" value="UniProtKB-UniRule"/>
</dbReference>
<keyword evidence="4 9" id="KW-0521">NADP</keyword>
<dbReference type="AlphaFoldDB" id="A0A7C5WYH5"/>